<dbReference type="InterPro" id="IPR055453">
    <property type="entry name" value="TRAPP14_N"/>
</dbReference>
<feature type="non-terminal residue" evidence="3">
    <location>
        <position position="1"/>
    </location>
</feature>
<name>Q4SXA7_TETNG</name>
<dbReference type="AlphaFoldDB" id="Q4SXA7"/>
<dbReference type="EMBL" id="CAAE01012644">
    <property type="protein sequence ID" value="CAF94725.1"/>
    <property type="molecule type" value="Genomic_DNA"/>
</dbReference>
<dbReference type="OrthoDB" id="6047286at2759"/>
<reference evidence="3" key="2">
    <citation type="submission" date="2004-02" db="EMBL/GenBank/DDBJ databases">
        <authorList>
            <consortium name="Genoscope"/>
            <consortium name="Whitehead Institute Centre for Genome Research"/>
        </authorList>
    </citation>
    <scope>NUCLEOTIDE SEQUENCE</scope>
</reference>
<sequence>CATSFGTESASSQAWRELAGSLCAVASVSPGESSRHRGNHQPHHHDYLSSGDEAMDDAEEDYMAAAEAAIAALGSRVDSRCRSFRDCKPLLIHNSSGTATREFRRVRVIFFSKVSVADDHGTANACLYQQRQGERHILS</sequence>
<accession>Q4SXA7</accession>
<organism evidence="3">
    <name type="scientific">Tetraodon nigroviridis</name>
    <name type="common">Spotted green pufferfish</name>
    <name type="synonym">Chelonodon nigroviridis</name>
    <dbReference type="NCBI Taxonomy" id="99883"/>
    <lineage>
        <taxon>Eukaryota</taxon>
        <taxon>Metazoa</taxon>
        <taxon>Chordata</taxon>
        <taxon>Craniata</taxon>
        <taxon>Vertebrata</taxon>
        <taxon>Euteleostomi</taxon>
        <taxon>Actinopterygii</taxon>
        <taxon>Neopterygii</taxon>
        <taxon>Teleostei</taxon>
        <taxon>Neoteleostei</taxon>
        <taxon>Acanthomorphata</taxon>
        <taxon>Eupercaria</taxon>
        <taxon>Tetraodontiformes</taxon>
        <taxon>Tetradontoidea</taxon>
        <taxon>Tetraodontidae</taxon>
        <taxon>Tetraodon</taxon>
    </lineage>
</organism>
<reference evidence="3" key="1">
    <citation type="journal article" date="2004" name="Nature">
        <title>Genome duplication in the teleost fish Tetraodon nigroviridis reveals the early vertebrate proto-karyotype.</title>
        <authorList>
            <person name="Jaillon O."/>
            <person name="Aury J.-M."/>
            <person name="Brunet F."/>
            <person name="Petit J.-L."/>
            <person name="Stange-Thomann N."/>
            <person name="Mauceli E."/>
            <person name="Bouneau L."/>
            <person name="Fischer C."/>
            <person name="Ozouf-Costaz C."/>
            <person name="Bernot A."/>
            <person name="Nicaud S."/>
            <person name="Jaffe D."/>
            <person name="Fisher S."/>
            <person name="Lutfalla G."/>
            <person name="Dossat C."/>
            <person name="Segurens B."/>
            <person name="Dasilva C."/>
            <person name="Salanoubat M."/>
            <person name="Levy M."/>
            <person name="Boudet N."/>
            <person name="Castellano S."/>
            <person name="Anthouard V."/>
            <person name="Jubin C."/>
            <person name="Castelli V."/>
            <person name="Katinka M."/>
            <person name="Vacherie B."/>
            <person name="Biemont C."/>
            <person name="Skalli Z."/>
            <person name="Cattolico L."/>
            <person name="Poulain J."/>
            <person name="De Berardinis V."/>
            <person name="Cruaud C."/>
            <person name="Duprat S."/>
            <person name="Brottier P."/>
            <person name="Coutanceau J.-P."/>
            <person name="Gouzy J."/>
            <person name="Parra G."/>
            <person name="Lardier G."/>
            <person name="Chapple C."/>
            <person name="McKernan K.J."/>
            <person name="McEwan P."/>
            <person name="Bosak S."/>
            <person name="Kellis M."/>
            <person name="Volff J.-N."/>
            <person name="Guigo R."/>
            <person name="Zody M.C."/>
            <person name="Mesirov J."/>
            <person name="Lindblad-Toh K."/>
            <person name="Birren B."/>
            <person name="Nusbaum C."/>
            <person name="Kahn D."/>
            <person name="Robinson-Rechavi M."/>
            <person name="Laudet V."/>
            <person name="Schachter V."/>
            <person name="Quetier F."/>
            <person name="Saurin W."/>
            <person name="Scarpelli C."/>
            <person name="Wincker P."/>
            <person name="Lander E.S."/>
            <person name="Weissenbach J."/>
            <person name="Roest Crollius H."/>
        </authorList>
    </citation>
    <scope>NUCLEOTIDE SEQUENCE [LARGE SCALE GENOMIC DNA]</scope>
</reference>
<evidence type="ECO:0000313" key="3">
    <source>
        <dbReference type="EMBL" id="CAF94725.1"/>
    </source>
</evidence>
<gene>
    <name evidence="3" type="ORF">GSTENG00011025001</name>
</gene>
<comment type="caution">
    <text evidence="3">The sequence shown here is derived from an EMBL/GenBank/DDBJ whole genome shotgun (WGS) entry which is preliminary data.</text>
</comment>
<proteinExistence type="predicted"/>
<dbReference type="KEGG" id="tng:GSTEN00011025G001"/>
<feature type="domain" description="TRAPP14 N-terminal" evidence="2">
    <location>
        <begin position="7"/>
        <end position="108"/>
    </location>
</feature>
<evidence type="ECO:0000256" key="1">
    <source>
        <dbReference type="SAM" id="MobiDB-lite"/>
    </source>
</evidence>
<feature type="region of interest" description="Disordered" evidence="1">
    <location>
        <begin position="30"/>
        <end position="54"/>
    </location>
</feature>
<evidence type="ECO:0000259" key="2">
    <source>
        <dbReference type="Pfam" id="PF15806"/>
    </source>
</evidence>
<dbReference type="Pfam" id="PF15806">
    <property type="entry name" value="TRAPP14_N"/>
    <property type="match status" value="1"/>
</dbReference>
<protein>
    <submittedName>
        <fullName evidence="3">(spotted green pufferfish) hypothetical protein</fullName>
    </submittedName>
</protein>